<dbReference type="Proteomes" id="UP001227268">
    <property type="component" value="Unassembled WGS sequence"/>
</dbReference>
<dbReference type="EMBL" id="JASBWT010000019">
    <property type="protein sequence ID" value="KAJ9096375.1"/>
    <property type="molecule type" value="Genomic_DNA"/>
</dbReference>
<name>A0ACC2VBR8_9TREE</name>
<sequence>MASHESDDEFGDGQSFEYNEAFESQLRVIESQQPIFPERLFGPPVTFPNDPSADRASATRRKLEHLEISLETEATDNELVDGLIGEEDQELLDVLNISGSQASKYEEELVQQVAQLIPGAVHSSTSVVQTQLGSKATKNGSIQEISLETTMGGVASGTRKRSLFEKFRKRGFFSVTDLVAPSWCEVQTSTGAVIVLNKEIAGTGEKIMRKGEQVHKKLEREIHPVEVEVKTDSREDVWGLRFLNMLASLEALMTLGKCRELPVVGFVRGYLLVGVIDEITRKPLVTYTKNKSLTSLSQPRTEKSTVLQPSDHREEKTQSTKSVKSPSKRTEKGKSSDPPRSSPQKTLFAFYRPLGSRPAPTSTFSHDRTHVLYVSDSKTRAGGTMPKEENSTNGKMQLMLYKEMLDGMIVEGLRQYAREQKTEQSGESDSSDEFQVVDAKLDAEIICIDTDGNEAAASRSKAMSPRRERKSGGVVSSSTGSAIDPFTWPALFDHLALDATEPFTETFLAQSRPLIGGNSLSATVSGARNLQQMTSCWAEYVSKLGLGTIDPKLNDVGIEQALNKETVGRKMGRSEKLLSLVYRRIGKSSKKKLRQARSGTDSGQVREGDKGKKRRRRRNAKEDDIVASPDLPTEGLEAGEVVTAEPTDSTPTQSSSAMEVEEERTLQLAIAESLNITPGISAEDTGASSSRMNATQPKALADDEEPLLESLLPRERRIEAGTPYPPESGPSHSQPLDIMEPPPFIDSDHATSSSTGVIATPDADGSIIGSHRFAYSSTLLTEHIERILQFWTGAREPTGVTIENTSRCGWCEFEDGCEWRAAKAMEAISKNEALKSARRPAAP</sequence>
<keyword evidence="2" id="KW-1185">Reference proteome</keyword>
<gene>
    <name evidence="1" type="ORF">QFC21_005197</name>
</gene>
<organism evidence="1 2">
    <name type="scientific">Naganishia friedmannii</name>
    <dbReference type="NCBI Taxonomy" id="89922"/>
    <lineage>
        <taxon>Eukaryota</taxon>
        <taxon>Fungi</taxon>
        <taxon>Dikarya</taxon>
        <taxon>Basidiomycota</taxon>
        <taxon>Agaricomycotina</taxon>
        <taxon>Tremellomycetes</taxon>
        <taxon>Filobasidiales</taxon>
        <taxon>Filobasidiaceae</taxon>
        <taxon>Naganishia</taxon>
    </lineage>
</organism>
<evidence type="ECO:0000313" key="1">
    <source>
        <dbReference type="EMBL" id="KAJ9096375.1"/>
    </source>
</evidence>
<evidence type="ECO:0000313" key="2">
    <source>
        <dbReference type="Proteomes" id="UP001227268"/>
    </source>
</evidence>
<accession>A0ACC2VBR8</accession>
<comment type="caution">
    <text evidence="1">The sequence shown here is derived from an EMBL/GenBank/DDBJ whole genome shotgun (WGS) entry which is preliminary data.</text>
</comment>
<protein>
    <submittedName>
        <fullName evidence="1">Uncharacterized protein</fullName>
    </submittedName>
</protein>
<proteinExistence type="predicted"/>
<reference evidence="1" key="1">
    <citation type="submission" date="2023-04" db="EMBL/GenBank/DDBJ databases">
        <title>Draft Genome sequencing of Naganishia species isolated from polar environments using Oxford Nanopore Technology.</title>
        <authorList>
            <person name="Leo P."/>
            <person name="Venkateswaran K."/>
        </authorList>
    </citation>
    <scope>NUCLEOTIDE SEQUENCE</scope>
    <source>
        <strain evidence="1">MNA-CCFEE 5423</strain>
    </source>
</reference>